<dbReference type="EMBL" id="WNTK01002859">
    <property type="protein sequence ID" value="KAG9465607.1"/>
    <property type="molecule type" value="Genomic_DNA"/>
</dbReference>
<feature type="region of interest" description="Disordered" evidence="1">
    <location>
        <begin position="1"/>
        <end position="49"/>
    </location>
</feature>
<evidence type="ECO:0000313" key="2">
    <source>
        <dbReference type="EMBL" id="KAG9465607.1"/>
    </source>
</evidence>
<dbReference type="Proteomes" id="UP000770717">
    <property type="component" value="Unassembled WGS sequence"/>
</dbReference>
<proteinExistence type="predicted"/>
<organism evidence="2 3">
    <name type="scientific">Eleutherodactylus coqui</name>
    <name type="common">Puerto Rican coqui</name>
    <dbReference type="NCBI Taxonomy" id="57060"/>
    <lineage>
        <taxon>Eukaryota</taxon>
        <taxon>Metazoa</taxon>
        <taxon>Chordata</taxon>
        <taxon>Craniata</taxon>
        <taxon>Vertebrata</taxon>
        <taxon>Euteleostomi</taxon>
        <taxon>Amphibia</taxon>
        <taxon>Batrachia</taxon>
        <taxon>Anura</taxon>
        <taxon>Neobatrachia</taxon>
        <taxon>Hyloidea</taxon>
        <taxon>Eleutherodactylidae</taxon>
        <taxon>Eleutherodactylinae</taxon>
        <taxon>Eleutherodactylus</taxon>
        <taxon>Eleutherodactylus</taxon>
    </lineage>
</organism>
<name>A0A8J6C7G4_ELECQ</name>
<accession>A0A8J6C7G4</accession>
<dbReference type="AlphaFoldDB" id="A0A8J6C7G4"/>
<evidence type="ECO:0000256" key="1">
    <source>
        <dbReference type="SAM" id="MobiDB-lite"/>
    </source>
</evidence>
<comment type="caution">
    <text evidence="2">The sequence shown here is derived from an EMBL/GenBank/DDBJ whole genome shotgun (WGS) entry which is preliminary data.</text>
</comment>
<feature type="compositionally biased region" description="Basic and acidic residues" evidence="1">
    <location>
        <begin position="1"/>
        <end position="15"/>
    </location>
</feature>
<evidence type="ECO:0000313" key="3">
    <source>
        <dbReference type="Proteomes" id="UP000770717"/>
    </source>
</evidence>
<keyword evidence="3" id="KW-1185">Reference proteome</keyword>
<feature type="compositionally biased region" description="Polar residues" evidence="1">
    <location>
        <begin position="17"/>
        <end position="39"/>
    </location>
</feature>
<sequence length="49" mass="5591">MDEEDSQHYPIKDLKVLQQQELGSDPSAETSSDTGNTDTKTTRRRRHST</sequence>
<protein>
    <submittedName>
        <fullName evidence="2">Uncharacterized protein</fullName>
    </submittedName>
</protein>
<reference evidence="2" key="1">
    <citation type="thesis" date="2020" institute="ProQuest LLC" country="789 East Eisenhower Parkway, Ann Arbor, MI, USA">
        <title>Comparative Genomics and Chromosome Evolution.</title>
        <authorList>
            <person name="Mudd A.B."/>
        </authorList>
    </citation>
    <scope>NUCLEOTIDE SEQUENCE</scope>
    <source>
        <strain evidence="2">HN-11 Male</strain>
        <tissue evidence="2">Kidney and liver</tissue>
    </source>
</reference>
<gene>
    <name evidence="2" type="ORF">GDO78_018009</name>
</gene>